<keyword evidence="1" id="KW-1133">Transmembrane helix</keyword>
<sequence length="236" mass="25248">MIYSGLILGFLGSLHCAGMCGPIAFVLPLDRTNAVRRFLQLMGYHAGRITTYALIGVLFGLIGRGLFISGMQQRLSVVLGVIMVLAALFPLIGKAGNNRILAPFYLMVSRVKNALGERLKDRSPATLYTIGFLNGFLPCGLVYMALFGAIAMGSAWQGSLYMALFGMGTIPLMSIAAYSGNFLSVTMRNRLNKAIPYVVILIGVLFVLRGLGLGIPYLSPSDMNLAVKAGADCVTP</sequence>
<name>A0A4V3UYC5_9FLAO</name>
<feature type="domain" description="Urease accessory protein UreH-like transmembrane" evidence="2">
    <location>
        <begin position="6"/>
        <end position="205"/>
    </location>
</feature>
<feature type="transmembrane region" description="Helical" evidence="1">
    <location>
        <begin position="49"/>
        <end position="69"/>
    </location>
</feature>
<evidence type="ECO:0000313" key="3">
    <source>
        <dbReference type="EMBL" id="THD69188.1"/>
    </source>
</evidence>
<feature type="transmembrane region" description="Helical" evidence="1">
    <location>
        <begin position="195"/>
        <end position="218"/>
    </location>
</feature>
<comment type="caution">
    <text evidence="3">The sequence shown here is derived from an EMBL/GenBank/DDBJ whole genome shotgun (WGS) entry which is preliminary data.</text>
</comment>
<feature type="transmembrane region" description="Helical" evidence="1">
    <location>
        <begin position="6"/>
        <end position="29"/>
    </location>
</feature>
<dbReference type="AlphaFoldDB" id="A0A4V3UYC5"/>
<proteinExistence type="predicted"/>
<accession>A0A4V3UYC5</accession>
<feature type="transmembrane region" description="Helical" evidence="1">
    <location>
        <begin position="75"/>
        <end position="93"/>
    </location>
</feature>
<evidence type="ECO:0000256" key="1">
    <source>
        <dbReference type="SAM" id="Phobius"/>
    </source>
</evidence>
<gene>
    <name evidence="3" type="ORF">E7Z59_02330</name>
</gene>
<dbReference type="EMBL" id="SSMC01000001">
    <property type="protein sequence ID" value="THD69188.1"/>
    <property type="molecule type" value="Genomic_DNA"/>
</dbReference>
<dbReference type="Proteomes" id="UP000305939">
    <property type="component" value="Unassembled WGS sequence"/>
</dbReference>
<reference evidence="3 4" key="1">
    <citation type="submission" date="2019-04" db="EMBL/GenBank/DDBJ databases">
        <title>Draft genome sequence of Robertkochia marina CC-AMO-30D.</title>
        <authorList>
            <person name="Hameed A."/>
            <person name="Lin S.-Y."/>
            <person name="Shahina M."/>
            <person name="Lai W.-A."/>
            <person name="Young C.-C."/>
        </authorList>
    </citation>
    <scope>NUCLEOTIDE SEQUENCE [LARGE SCALE GENOMIC DNA]</scope>
    <source>
        <strain evidence="3 4">CC-AMO-30D</strain>
    </source>
</reference>
<feature type="transmembrane region" description="Helical" evidence="1">
    <location>
        <begin position="160"/>
        <end position="183"/>
    </location>
</feature>
<evidence type="ECO:0000259" key="2">
    <source>
        <dbReference type="Pfam" id="PF13386"/>
    </source>
</evidence>
<keyword evidence="4" id="KW-1185">Reference proteome</keyword>
<feature type="transmembrane region" description="Helical" evidence="1">
    <location>
        <begin position="127"/>
        <end position="154"/>
    </location>
</feature>
<organism evidence="3 4">
    <name type="scientific">Robertkochia marina</name>
    <dbReference type="NCBI Taxonomy" id="1227945"/>
    <lineage>
        <taxon>Bacteria</taxon>
        <taxon>Pseudomonadati</taxon>
        <taxon>Bacteroidota</taxon>
        <taxon>Flavobacteriia</taxon>
        <taxon>Flavobacteriales</taxon>
        <taxon>Flavobacteriaceae</taxon>
        <taxon>Robertkochia</taxon>
    </lineage>
</organism>
<protein>
    <submittedName>
        <fullName evidence="3">Sulfite exporter TauE/SafE family protein</fullName>
    </submittedName>
</protein>
<evidence type="ECO:0000313" key="4">
    <source>
        <dbReference type="Proteomes" id="UP000305939"/>
    </source>
</evidence>
<dbReference type="RefSeq" id="WP_136334678.1">
    <property type="nucleotide sequence ID" value="NZ_QXMP01000001.1"/>
</dbReference>
<dbReference type="PANTHER" id="PTHR42208">
    <property type="entry name" value="HEAVY METAL TRANSPORTER-RELATED"/>
    <property type="match status" value="1"/>
</dbReference>
<keyword evidence="1" id="KW-0812">Transmembrane</keyword>
<keyword evidence="1" id="KW-0472">Membrane</keyword>
<dbReference type="PANTHER" id="PTHR42208:SF1">
    <property type="entry name" value="HEAVY METAL TRANSPORTER"/>
    <property type="match status" value="1"/>
</dbReference>
<dbReference type="InterPro" id="IPR039447">
    <property type="entry name" value="UreH-like_TM_dom"/>
</dbReference>
<dbReference type="OrthoDB" id="594443at2"/>
<dbReference type="Pfam" id="PF13386">
    <property type="entry name" value="DsbD_2"/>
    <property type="match status" value="1"/>
</dbReference>